<evidence type="ECO:0000256" key="5">
    <source>
        <dbReference type="SAM" id="Phobius"/>
    </source>
</evidence>
<name>A0A919ASB6_9PROT</name>
<keyword evidence="3 5" id="KW-1133">Transmembrane helix</keyword>
<accession>A0A919ASB6</accession>
<comment type="subcellular location">
    <subcellularLocation>
        <location evidence="1">Membrane</location>
        <topology evidence="1">Multi-pass membrane protein</topology>
    </subcellularLocation>
</comment>
<evidence type="ECO:0000259" key="6">
    <source>
        <dbReference type="Pfam" id="PF07298"/>
    </source>
</evidence>
<organism evidence="7 8">
    <name type="scientific">Kordiimonas sediminis</name>
    <dbReference type="NCBI Taxonomy" id="1735581"/>
    <lineage>
        <taxon>Bacteria</taxon>
        <taxon>Pseudomonadati</taxon>
        <taxon>Pseudomonadota</taxon>
        <taxon>Alphaproteobacteria</taxon>
        <taxon>Kordiimonadales</taxon>
        <taxon>Kordiimonadaceae</taxon>
        <taxon>Kordiimonas</taxon>
    </lineage>
</organism>
<feature type="transmembrane region" description="Helical" evidence="5">
    <location>
        <begin position="167"/>
        <end position="190"/>
    </location>
</feature>
<evidence type="ECO:0000256" key="1">
    <source>
        <dbReference type="ARBA" id="ARBA00004141"/>
    </source>
</evidence>
<dbReference type="RefSeq" id="WP_191251765.1">
    <property type="nucleotide sequence ID" value="NZ_BNCI01000002.1"/>
</dbReference>
<evidence type="ECO:0000256" key="4">
    <source>
        <dbReference type="ARBA" id="ARBA00023136"/>
    </source>
</evidence>
<evidence type="ECO:0000313" key="7">
    <source>
        <dbReference type="EMBL" id="GHF22473.1"/>
    </source>
</evidence>
<dbReference type="GO" id="GO:0016020">
    <property type="term" value="C:membrane"/>
    <property type="evidence" value="ECO:0007669"/>
    <property type="project" value="UniProtKB-SubCell"/>
</dbReference>
<reference evidence="7" key="1">
    <citation type="journal article" date="2014" name="Int. J. Syst. Evol. Microbiol.">
        <title>Complete genome sequence of Corynebacterium casei LMG S-19264T (=DSM 44701T), isolated from a smear-ripened cheese.</title>
        <authorList>
            <consortium name="US DOE Joint Genome Institute (JGI-PGF)"/>
            <person name="Walter F."/>
            <person name="Albersmeier A."/>
            <person name="Kalinowski J."/>
            <person name="Ruckert C."/>
        </authorList>
    </citation>
    <scope>NUCLEOTIDE SEQUENCE</scope>
    <source>
        <strain evidence="7">KCTC 42590</strain>
    </source>
</reference>
<evidence type="ECO:0000313" key="8">
    <source>
        <dbReference type="Proteomes" id="UP000630923"/>
    </source>
</evidence>
<feature type="transmembrane region" description="Helical" evidence="5">
    <location>
        <begin position="125"/>
        <end position="146"/>
    </location>
</feature>
<evidence type="ECO:0000256" key="2">
    <source>
        <dbReference type="ARBA" id="ARBA00022692"/>
    </source>
</evidence>
<keyword evidence="2 5" id="KW-0812">Transmembrane</keyword>
<dbReference type="Pfam" id="PF07298">
    <property type="entry name" value="NnrU"/>
    <property type="match status" value="1"/>
</dbReference>
<sequence length="197" mass="21231">MTSPLLILGVSIFILAHLIPVYAPDFRTKTMDRMGALPYRLLFGSIAAACLYAITLGWQTSDPLFIYEPGQAVFHFMPLVTATGFIFLASAFLPTKLRNVFPDARMIGIGLWAAAHLLVNGDTRSLWLFGGFLLWSLLAIVGNHTHAAQKRQASAPQTHKPQIKYDAIAVCIGLALAAGATALHTTIIGVSPLPYAG</sequence>
<dbReference type="EMBL" id="BNCI01000002">
    <property type="protein sequence ID" value="GHF22473.1"/>
    <property type="molecule type" value="Genomic_DNA"/>
</dbReference>
<gene>
    <name evidence="7" type="ORF">GCM10017044_15990</name>
</gene>
<dbReference type="InterPro" id="IPR009915">
    <property type="entry name" value="NnrU_dom"/>
</dbReference>
<proteinExistence type="predicted"/>
<feature type="transmembrane region" description="Helical" evidence="5">
    <location>
        <begin position="37"/>
        <end position="60"/>
    </location>
</feature>
<evidence type="ECO:0000256" key="3">
    <source>
        <dbReference type="ARBA" id="ARBA00022989"/>
    </source>
</evidence>
<dbReference type="Proteomes" id="UP000630923">
    <property type="component" value="Unassembled WGS sequence"/>
</dbReference>
<dbReference type="AlphaFoldDB" id="A0A919ASB6"/>
<feature type="transmembrane region" description="Helical" evidence="5">
    <location>
        <begin position="72"/>
        <end position="93"/>
    </location>
</feature>
<protein>
    <recommendedName>
        <fullName evidence="6">NnrU domain-containing protein</fullName>
    </recommendedName>
</protein>
<feature type="domain" description="NnrU" evidence="6">
    <location>
        <begin position="5"/>
        <end position="192"/>
    </location>
</feature>
<feature type="transmembrane region" description="Helical" evidence="5">
    <location>
        <begin position="6"/>
        <end position="25"/>
    </location>
</feature>
<reference evidence="7" key="2">
    <citation type="submission" date="2020-09" db="EMBL/GenBank/DDBJ databases">
        <authorList>
            <person name="Sun Q."/>
            <person name="Kim S."/>
        </authorList>
    </citation>
    <scope>NUCLEOTIDE SEQUENCE</scope>
    <source>
        <strain evidence="7">KCTC 42590</strain>
    </source>
</reference>
<keyword evidence="4 5" id="KW-0472">Membrane</keyword>
<keyword evidence="8" id="KW-1185">Reference proteome</keyword>
<comment type="caution">
    <text evidence="7">The sequence shown here is derived from an EMBL/GenBank/DDBJ whole genome shotgun (WGS) entry which is preliminary data.</text>
</comment>
<feature type="transmembrane region" description="Helical" evidence="5">
    <location>
        <begin position="100"/>
        <end position="119"/>
    </location>
</feature>